<keyword evidence="2" id="KW-1185">Reference proteome</keyword>
<dbReference type="Proteomes" id="UP001500731">
    <property type="component" value="Unassembled WGS sequence"/>
</dbReference>
<proteinExistence type="predicted"/>
<comment type="caution">
    <text evidence="1">The sequence shown here is derived from an EMBL/GenBank/DDBJ whole genome shotgun (WGS) entry which is preliminary data.</text>
</comment>
<reference evidence="2" key="1">
    <citation type="journal article" date="2019" name="Int. J. Syst. Evol. Microbiol.">
        <title>The Global Catalogue of Microorganisms (GCM) 10K type strain sequencing project: providing services to taxonomists for standard genome sequencing and annotation.</title>
        <authorList>
            <consortium name="The Broad Institute Genomics Platform"/>
            <consortium name="The Broad Institute Genome Sequencing Center for Infectious Disease"/>
            <person name="Wu L."/>
            <person name="Ma J."/>
        </authorList>
    </citation>
    <scope>NUCLEOTIDE SEQUENCE [LARGE SCALE GENOMIC DNA]</scope>
    <source>
        <strain evidence="2">JCM 17839</strain>
    </source>
</reference>
<name>A0ABP8PU77_9MICO</name>
<dbReference type="RefSeq" id="WP_345189081.1">
    <property type="nucleotide sequence ID" value="NZ_BAABGP010000037.1"/>
</dbReference>
<accession>A0ABP8PU77</accession>
<dbReference type="EMBL" id="BAABGP010000037">
    <property type="protein sequence ID" value="GAA4492571.1"/>
    <property type="molecule type" value="Genomic_DNA"/>
</dbReference>
<sequence>MGLREQIIAEMEAAGETPRPSVVRILERLRVRELDPATEEAQRIRADIAEDEAIKAEALDRWFKGRGYGLPMPKVATLVAEIRAERRTAVTA</sequence>
<protein>
    <recommendedName>
        <fullName evidence="3">Regulatory protein RecX</fullName>
    </recommendedName>
</protein>
<evidence type="ECO:0000313" key="1">
    <source>
        <dbReference type="EMBL" id="GAA4492571.1"/>
    </source>
</evidence>
<gene>
    <name evidence="1" type="ORF">GCM10023171_37850</name>
</gene>
<evidence type="ECO:0008006" key="3">
    <source>
        <dbReference type="Google" id="ProtNLM"/>
    </source>
</evidence>
<organism evidence="1 2">
    <name type="scientific">Microbacterium panaciterrae</name>
    <dbReference type="NCBI Taxonomy" id="985759"/>
    <lineage>
        <taxon>Bacteria</taxon>
        <taxon>Bacillati</taxon>
        <taxon>Actinomycetota</taxon>
        <taxon>Actinomycetes</taxon>
        <taxon>Micrococcales</taxon>
        <taxon>Microbacteriaceae</taxon>
        <taxon>Microbacterium</taxon>
    </lineage>
</organism>
<evidence type="ECO:0000313" key="2">
    <source>
        <dbReference type="Proteomes" id="UP001500731"/>
    </source>
</evidence>